<comment type="caution">
    <text evidence="1">The sequence shown here is derived from an EMBL/GenBank/DDBJ whole genome shotgun (WGS) entry which is preliminary data.</text>
</comment>
<reference evidence="1" key="2">
    <citation type="submission" date="2023-05" db="EMBL/GenBank/DDBJ databases">
        <authorList>
            <consortium name="Lawrence Berkeley National Laboratory"/>
            <person name="Steindorff A."/>
            <person name="Hensen N."/>
            <person name="Bonometti L."/>
            <person name="Westerberg I."/>
            <person name="Brannstrom I.O."/>
            <person name="Guillou S."/>
            <person name="Cros-Aarteil S."/>
            <person name="Calhoun S."/>
            <person name="Haridas S."/>
            <person name="Kuo A."/>
            <person name="Mondo S."/>
            <person name="Pangilinan J."/>
            <person name="Riley R."/>
            <person name="Labutti K."/>
            <person name="Andreopoulos B."/>
            <person name="Lipzen A."/>
            <person name="Chen C."/>
            <person name="Yanf M."/>
            <person name="Daum C."/>
            <person name="Ng V."/>
            <person name="Clum A."/>
            <person name="Ohm R."/>
            <person name="Martin F."/>
            <person name="Silar P."/>
            <person name="Natvig D."/>
            <person name="Lalanne C."/>
            <person name="Gautier V."/>
            <person name="Ament-Velasquez S.L."/>
            <person name="Kruys A."/>
            <person name="Hutchinson M.I."/>
            <person name="Powell A.J."/>
            <person name="Barry K."/>
            <person name="Miller A.N."/>
            <person name="Grigoriev I.V."/>
            <person name="Debuchy R."/>
            <person name="Gladieux P."/>
            <person name="Thoren M.H."/>
            <person name="Johannesson H."/>
        </authorList>
    </citation>
    <scope>NUCLEOTIDE SEQUENCE</scope>
    <source>
        <strain evidence="1">CBS 990.96</strain>
    </source>
</reference>
<protein>
    <recommendedName>
        <fullName evidence="3">F-box domain-containing protein</fullName>
    </recommendedName>
</protein>
<evidence type="ECO:0008006" key="3">
    <source>
        <dbReference type="Google" id="ProtNLM"/>
    </source>
</evidence>
<reference evidence="1" key="1">
    <citation type="journal article" date="2023" name="Mol. Phylogenet. Evol.">
        <title>Genome-scale phylogeny and comparative genomics of the fungal order Sordariales.</title>
        <authorList>
            <person name="Hensen N."/>
            <person name="Bonometti L."/>
            <person name="Westerberg I."/>
            <person name="Brannstrom I.O."/>
            <person name="Guillou S."/>
            <person name="Cros-Aarteil S."/>
            <person name="Calhoun S."/>
            <person name="Haridas S."/>
            <person name="Kuo A."/>
            <person name="Mondo S."/>
            <person name="Pangilinan J."/>
            <person name="Riley R."/>
            <person name="LaButti K."/>
            <person name="Andreopoulos B."/>
            <person name="Lipzen A."/>
            <person name="Chen C."/>
            <person name="Yan M."/>
            <person name="Daum C."/>
            <person name="Ng V."/>
            <person name="Clum A."/>
            <person name="Steindorff A."/>
            <person name="Ohm R.A."/>
            <person name="Martin F."/>
            <person name="Silar P."/>
            <person name="Natvig D.O."/>
            <person name="Lalanne C."/>
            <person name="Gautier V."/>
            <person name="Ament-Velasquez S.L."/>
            <person name="Kruys A."/>
            <person name="Hutchinson M.I."/>
            <person name="Powell A.J."/>
            <person name="Barry K."/>
            <person name="Miller A.N."/>
            <person name="Grigoriev I.V."/>
            <person name="Debuchy R."/>
            <person name="Gladieux P."/>
            <person name="Hiltunen Thoren M."/>
            <person name="Johannesson H."/>
        </authorList>
    </citation>
    <scope>NUCLEOTIDE SEQUENCE</scope>
    <source>
        <strain evidence="1">CBS 990.96</strain>
    </source>
</reference>
<accession>A0AAN7BG92</accession>
<keyword evidence="2" id="KW-1185">Reference proteome</keyword>
<dbReference type="AlphaFoldDB" id="A0AAN7BG92"/>
<organism evidence="1 2">
    <name type="scientific">Podospora fimiseda</name>
    <dbReference type="NCBI Taxonomy" id="252190"/>
    <lineage>
        <taxon>Eukaryota</taxon>
        <taxon>Fungi</taxon>
        <taxon>Dikarya</taxon>
        <taxon>Ascomycota</taxon>
        <taxon>Pezizomycotina</taxon>
        <taxon>Sordariomycetes</taxon>
        <taxon>Sordariomycetidae</taxon>
        <taxon>Sordariales</taxon>
        <taxon>Podosporaceae</taxon>
        <taxon>Podospora</taxon>
    </lineage>
</organism>
<sequence length="120" mass="13450">MESLPFEILTEIASHLPKNLSDGDSRLVRPNIAATSRKWQSVIEPLIFSTLDISNTELPKFASAFSGSQSQRRALLKSLKFKIILPTYTKEAYCVFEINEDRATNNFIASNAVYVSHGSR</sequence>
<evidence type="ECO:0000313" key="1">
    <source>
        <dbReference type="EMBL" id="KAK4220510.1"/>
    </source>
</evidence>
<gene>
    <name evidence="1" type="ORF">QBC38DRAFT_494137</name>
</gene>
<dbReference type="EMBL" id="MU865743">
    <property type="protein sequence ID" value="KAK4220510.1"/>
    <property type="molecule type" value="Genomic_DNA"/>
</dbReference>
<proteinExistence type="predicted"/>
<dbReference type="Proteomes" id="UP001301958">
    <property type="component" value="Unassembled WGS sequence"/>
</dbReference>
<dbReference type="CDD" id="cd09917">
    <property type="entry name" value="F-box_SF"/>
    <property type="match status" value="1"/>
</dbReference>
<evidence type="ECO:0000313" key="2">
    <source>
        <dbReference type="Proteomes" id="UP001301958"/>
    </source>
</evidence>
<name>A0AAN7BG92_9PEZI</name>